<dbReference type="STRING" id="993070.AS031_17965"/>
<dbReference type="AlphaFoldDB" id="A0A0V8I6Q8"/>
<dbReference type="Gene3D" id="3.90.1150.200">
    <property type="match status" value="1"/>
</dbReference>
<reference evidence="2 3" key="1">
    <citation type="journal article" date="2014" name="Arch. Microbiol.">
        <title>Arthrobacter enclensis sp. nov., isolated from sediment sample.</title>
        <authorList>
            <person name="Dastager S.G."/>
            <person name="Liu Q."/>
            <person name="Tang S.K."/>
            <person name="Krishnamurthi S."/>
            <person name="Lee J.C."/>
            <person name="Li W.J."/>
        </authorList>
    </citation>
    <scope>NUCLEOTIDE SEQUENCE [LARGE SCALE GENOMIC DNA]</scope>
    <source>
        <strain evidence="2 3">NIO-1008</strain>
    </source>
</reference>
<feature type="domain" description="YdhG-like" evidence="1">
    <location>
        <begin position="16"/>
        <end position="106"/>
    </location>
</feature>
<accession>A0A0V8I6Q8</accession>
<dbReference type="Pfam" id="PF08818">
    <property type="entry name" value="DUF1801"/>
    <property type="match status" value="1"/>
</dbReference>
<evidence type="ECO:0000313" key="2">
    <source>
        <dbReference type="EMBL" id="KSU70470.1"/>
    </source>
</evidence>
<sequence>MGTVDDALAEVSEPNRGCLQSIVDRARTMFPEATDGMSYGMAALKLDGKPLLAVVAAARHLSVFPFSAAVVEAVAPQLEGYSLSKGTIRFTADRPLPDGVVEEIVRLRATEIRG</sequence>
<protein>
    <recommendedName>
        <fullName evidence="1">YdhG-like domain-containing protein</fullName>
    </recommendedName>
</protein>
<dbReference type="Proteomes" id="UP000053199">
    <property type="component" value="Unassembled WGS sequence"/>
</dbReference>
<gene>
    <name evidence="2" type="ORF">AS031_17965</name>
</gene>
<keyword evidence="3" id="KW-1185">Reference proteome</keyword>
<proteinExistence type="predicted"/>
<organism evidence="2 3">
    <name type="scientific">Pseudarthrobacter enclensis</name>
    <dbReference type="NCBI Taxonomy" id="993070"/>
    <lineage>
        <taxon>Bacteria</taxon>
        <taxon>Bacillati</taxon>
        <taxon>Actinomycetota</taxon>
        <taxon>Actinomycetes</taxon>
        <taxon>Micrococcales</taxon>
        <taxon>Micrococcaceae</taxon>
        <taxon>Pseudarthrobacter</taxon>
    </lineage>
</organism>
<dbReference type="SUPFAM" id="SSF159888">
    <property type="entry name" value="YdhG-like"/>
    <property type="match status" value="1"/>
</dbReference>
<dbReference type="OrthoDB" id="3236524at2"/>
<dbReference type="EMBL" id="LNQM01000010">
    <property type="protein sequence ID" value="KSU70470.1"/>
    <property type="molecule type" value="Genomic_DNA"/>
</dbReference>
<comment type="caution">
    <text evidence="2">The sequence shown here is derived from an EMBL/GenBank/DDBJ whole genome shotgun (WGS) entry which is preliminary data.</text>
</comment>
<dbReference type="RefSeq" id="WP_058269525.1">
    <property type="nucleotide sequence ID" value="NZ_FMAZ01000009.1"/>
</dbReference>
<name>A0A0V8I6Q8_9MICC</name>
<evidence type="ECO:0000259" key="1">
    <source>
        <dbReference type="Pfam" id="PF08818"/>
    </source>
</evidence>
<evidence type="ECO:0000313" key="3">
    <source>
        <dbReference type="Proteomes" id="UP000053199"/>
    </source>
</evidence>
<dbReference type="InterPro" id="IPR014922">
    <property type="entry name" value="YdhG-like"/>
</dbReference>